<keyword evidence="1" id="KW-0677">Repeat</keyword>
<feature type="repeat" description="RCC1" evidence="2">
    <location>
        <begin position="845"/>
        <end position="897"/>
    </location>
</feature>
<dbReference type="InParanoid" id="A0A0G4FYL2"/>
<evidence type="ECO:0000313" key="6">
    <source>
        <dbReference type="Proteomes" id="UP000041254"/>
    </source>
</evidence>
<dbReference type="EMBL" id="CDMY01000520">
    <property type="protein sequence ID" value="CEM20137.1"/>
    <property type="molecule type" value="Genomic_DNA"/>
</dbReference>
<feature type="repeat" description="RCC1" evidence="2">
    <location>
        <begin position="68"/>
        <end position="120"/>
    </location>
</feature>
<dbReference type="SUPFAM" id="SSF50985">
    <property type="entry name" value="RCC1/BLIP-II"/>
    <property type="match status" value="3"/>
</dbReference>
<organism evidence="5 6">
    <name type="scientific">Vitrella brassicaformis (strain CCMP3155)</name>
    <dbReference type="NCBI Taxonomy" id="1169540"/>
    <lineage>
        <taxon>Eukaryota</taxon>
        <taxon>Sar</taxon>
        <taxon>Alveolata</taxon>
        <taxon>Colpodellida</taxon>
        <taxon>Vitrellaceae</taxon>
        <taxon>Vitrella</taxon>
    </lineage>
</organism>
<dbReference type="InterPro" id="IPR009091">
    <property type="entry name" value="RCC1/BLIP-II"/>
</dbReference>
<sequence>MEAEPGGAAQLVPDVPAGVGGELAADTEKSPPDLFGPFTISRLACSLNHSLAIAHLPPNRLSKGDNPRQLFGWGQNPHNVLGTGIHNTHHELPTRIASFAVHPCFAVACGTYHTMLLCKKETDIGGRVYAFGLGNKGRLGFRKRREQHPEGLGITGLWGVGDDKYFGGTRGYEGEAEPPWFTPKPVKVRFPEGVMVARISCGSDHTLAISDAGSLYVWGLGRWGALGTGDTEDEWAPVRIGVGEGAEWRWRRGKKVAVGGERVVHCAGGPKHSLCVTEAGGVFAWGTGDDFRLGMNNLRTYLLPQKLSNDVLKDRAIVYVACGEAHSVCIDRSGNVFTWGSGAYARLGHGDEDDGVYPRLVQELKGIQIVQVACGAFHTLALSRHGQVYAWGCGLGMGLLEECDTRKVILPKRVTSFAGPVAAIASGSYHSMAILLNTNDIVCWGAAGQYRLGQGDHLSYAYPRPLGELRGTGDVSEAAPYIDPNPPPFSLPGAEEAPAAEAPEGEGEAEGPAMEPLLKPKQKLLYLTAGDKHNAALTSDGKLFMWGGGKDAQMGLGPSIRQNFPEPFHLEIFSRPLVRVACGGSHTLAVSEAGDVYAWGSGREGQLGIGVIRDAWDPVLISGLKNAIDVAAGLDYSAAIIHGNPEELHAAAAPSQEGGPPQPQQPAAAAAAGESFASGGAEWRLSGDLYMWGSADSGKLDLGLGVSSGVVVLPQRVCVPAPVSSVALGLCHTLAVCPTGELYAWGGGWFGRLGIGEMTNAFTPVKVHIPLRVRIKAAHVGDFHSCALSTRGDLFVFGRDRWVCMTEHVLSPMVFRYIKGDAGEEAVFVGVAVYGEHTLAATQDGRLWGWGDNSKGQLGLGGRAPKFVSPPQCVKSLKEPIQEVVTGKKHSLAITRMGVVYVWGDPSDGRLGIGIERGKTVTSPLQLHETFETEAKEPSTSRRQKRNSTTSVSERMMARSSFVIVLLQGLKPDEQLAWEGLQKGDDSVTFVVLQRIVKNEAPATRQEQLCWYQEDLIRLYAAHLSTLFTLGEGEAPLTNLHNKIEFQLNRNLGLLKGCPEGDFQASRTTPQELIESFTCST</sequence>
<dbReference type="InterPro" id="IPR051210">
    <property type="entry name" value="Ub_ligase/GEF_domain"/>
</dbReference>
<dbReference type="InterPro" id="IPR058923">
    <property type="entry name" value="RCC1-like_dom"/>
</dbReference>
<feature type="repeat" description="RCC1" evidence="2">
    <location>
        <begin position="740"/>
        <end position="791"/>
    </location>
</feature>
<dbReference type="PANTHER" id="PTHR22870:SF408">
    <property type="entry name" value="OS09G0560450 PROTEIN"/>
    <property type="match status" value="1"/>
</dbReference>
<feature type="repeat" description="RCC1" evidence="2">
    <location>
        <begin position="687"/>
        <end position="739"/>
    </location>
</feature>
<feature type="repeat" description="RCC1" evidence="2">
    <location>
        <begin position="280"/>
        <end position="333"/>
    </location>
</feature>
<dbReference type="PANTHER" id="PTHR22870">
    <property type="entry name" value="REGULATOR OF CHROMOSOME CONDENSATION"/>
    <property type="match status" value="1"/>
</dbReference>
<dbReference type="Pfam" id="PF25390">
    <property type="entry name" value="WD40_RLD"/>
    <property type="match status" value="1"/>
</dbReference>
<dbReference type="Gene3D" id="2.130.10.30">
    <property type="entry name" value="Regulator of chromosome condensation 1/beta-lactamase-inhibitor protein II"/>
    <property type="match status" value="6"/>
</dbReference>
<evidence type="ECO:0000256" key="1">
    <source>
        <dbReference type="ARBA" id="ARBA00022737"/>
    </source>
</evidence>
<feature type="region of interest" description="Disordered" evidence="3">
    <location>
        <begin position="1"/>
        <end position="28"/>
    </location>
</feature>
<dbReference type="OrthoDB" id="8068875at2759"/>
<dbReference type="Pfam" id="PF00415">
    <property type="entry name" value="RCC1"/>
    <property type="match status" value="6"/>
</dbReference>
<proteinExistence type="predicted"/>
<feature type="region of interest" description="Disordered" evidence="3">
    <location>
        <begin position="473"/>
        <end position="513"/>
    </location>
</feature>
<feature type="repeat" description="RCC1" evidence="2">
    <location>
        <begin position="594"/>
        <end position="643"/>
    </location>
</feature>
<feature type="domain" description="RCC1-like" evidence="4">
    <location>
        <begin position="158"/>
        <end position="467"/>
    </location>
</feature>
<name>A0A0G4FYL2_VITBC</name>
<feature type="repeat" description="RCC1" evidence="2">
    <location>
        <begin position="541"/>
        <end position="593"/>
    </location>
</feature>
<feature type="repeat" description="RCC1" evidence="2">
    <location>
        <begin position="386"/>
        <end position="437"/>
    </location>
</feature>
<feature type="repeat" description="RCC1" evidence="2">
    <location>
        <begin position="213"/>
        <end position="279"/>
    </location>
</feature>
<feature type="repeat" description="RCC1" evidence="2">
    <location>
        <begin position="126"/>
        <end position="212"/>
    </location>
</feature>
<dbReference type="PhylomeDB" id="A0A0G4FYL2"/>
<feature type="region of interest" description="Disordered" evidence="3">
    <location>
        <begin position="932"/>
        <end position="954"/>
    </location>
</feature>
<feature type="repeat" description="RCC1" evidence="2">
    <location>
        <begin position="334"/>
        <end position="385"/>
    </location>
</feature>
<dbReference type="PROSITE" id="PS00626">
    <property type="entry name" value="RCC1_2"/>
    <property type="match status" value="4"/>
</dbReference>
<keyword evidence="6" id="KW-1185">Reference proteome</keyword>
<accession>A0A0G4FYL2</accession>
<dbReference type="STRING" id="1169540.A0A0G4FYL2"/>
<dbReference type="OMA" id="YLHTCSL"/>
<feature type="region of interest" description="Disordered" evidence="3">
    <location>
        <begin position="651"/>
        <end position="671"/>
    </location>
</feature>
<dbReference type="PRINTS" id="PR00633">
    <property type="entry name" value="RCCNDNSATION"/>
</dbReference>
<evidence type="ECO:0000256" key="3">
    <source>
        <dbReference type="SAM" id="MobiDB-lite"/>
    </source>
</evidence>
<dbReference type="InterPro" id="IPR000408">
    <property type="entry name" value="Reg_chr_condens"/>
</dbReference>
<gene>
    <name evidence="5" type="ORF">Vbra_6098</name>
</gene>
<dbReference type="VEuPathDB" id="CryptoDB:Vbra_6098"/>
<dbReference type="AlphaFoldDB" id="A0A0G4FYL2"/>
<evidence type="ECO:0000259" key="4">
    <source>
        <dbReference type="Pfam" id="PF25390"/>
    </source>
</evidence>
<protein>
    <recommendedName>
        <fullName evidence="4">RCC1-like domain-containing protein</fullName>
    </recommendedName>
</protein>
<evidence type="ECO:0000313" key="5">
    <source>
        <dbReference type="EMBL" id="CEM20137.1"/>
    </source>
</evidence>
<reference evidence="5 6" key="1">
    <citation type="submission" date="2014-11" db="EMBL/GenBank/DDBJ databases">
        <authorList>
            <person name="Zhu J."/>
            <person name="Qi W."/>
            <person name="Song R."/>
        </authorList>
    </citation>
    <scope>NUCLEOTIDE SEQUENCE [LARGE SCALE GENOMIC DNA]</scope>
</reference>
<dbReference type="PROSITE" id="PS50012">
    <property type="entry name" value="RCC1_3"/>
    <property type="match status" value="11"/>
</dbReference>
<dbReference type="Proteomes" id="UP000041254">
    <property type="component" value="Unassembled WGS sequence"/>
</dbReference>
<evidence type="ECO:0000256" key="2">
    <source>
        <dbReference type="PROSITE-ProRule" id="PRU00235"/>
    </source>
</evidence>
<feature type="compositionally biased region" description="Low complexity" evidence="3">
    <location>
        <begin position="492"/>
        <end position="502"/>
    </location>
</feature>